<sequence length="462" mass="51943">MPTASYWCYRCTRFVRVAEEDTVVCPHCEGGFIEVVEPNAPPRRRLPAAAMYMLRSSDRSDLRLRRRGRRNNGDWSPFNPVIVLRSVADVSASGVDENSGGGERGFELYYDDGAGAGLQPLPAMMSEFLMGSGFDRLLEQLSQIDINGLSRSEQPPASKAAVESMPTIEVSSLHVSTESNCAICIEAFALGAAAREMPCKHIYHPDCILPWLSMRNSCPVCRHELPTDTTESIERSEPIEEESAAVGLTIWRLPGGGFAVGRFTGSRRTGSGERELPVVYTEADGGFSDNSGSPRRIMWESRRYRARGQGGMGSVFRNMFSFFGRLRSSSNSSDSNGSSMNRSRSLSSSVFGRMTRRRSRTWILEEQNERYGIKSRLKNFTPYKAEFCQQFVLHDIKKTRTRMAGLGRYNYKQNKLPRSYQSTKMSHITSGKRRFTITLQNRLKWKENNTSLSKITSNENSI</sequence>
<keyword evidence="5 8" id="KW-0863">Zinc-finger</keyword>
<evidence type="ECO:0000256" key="1">
    <source>
        <dbReference type="ARBA" id="ARBA00000900"/>
    </source>
</evidence>
<gene>
    <name evidence="11" type="ORF">LVIROSA_LOCUS32455</name>
</gene>
<dbReference type="CDD" id="cd16667">
    <property type="entry name" value="RING-H2_RNF126-like"/>
    <property type="match status" value="1"/>
</dbReference>
<dbReference type="EC" id="2.3.2.27" evidence="2"/>
<evidence type="ECO:0000259" key="10">
    <source>
        <dbReference type="PROSITE" id="PS50089"/>
    </source>
</evidence>
<evidence type="ECO:0000256" key="2">
    <source>
        <dbReference type="ARBA" id="ARBA00012483"/>
    </source>
</evidence>
<keyword evidence="12" id="KW-1185">Reference proteome</keyword>
<dbReference type="GO" id="GO:0061630">
    <property type="term" value="F:ubiquitin protein ligase activity"/>
    <property type="evidence" value="ECO:0007669"/>
    <property type="project" value="UniProtKB-EC"/>
</dbReference>
<evidence type="ECO:0000256" key="7">
    <source>
        <dbReference type="ARBA" id="ARBA00022833"/>
    </source>
</evidence>
<dbReference type="Pfam" id="PF06547">
    <property type="entry name" value="DUF1117"/>
    <property type="match status" value="1"/>
</dbReference>
<evidence type="ECO:0000313" key="11">
    <source>
        <dbReference type="EMBL" id="CAH1446789.1"/>
    </source>
</evidence>
<dbReference type="FunFam" id="3.30.40.10:FF:000022">
    <property type="entry name" value="E3 ubiquitin-protein ligase RING1-like"/>
    <property type="match status" value="1"/>
</dbReference>
<evidence type="ECO:0000256" key="3">
    <source>
        <dbReference type="ARBA" id="ARBA00022679"/>
    </source>
</evidence>
<evidence type="ECO:0000313" key="12">
    <source>
        <dbReference type="Proteomes" id="UP001157418"/>
    </source>
</evidence>
<dbReference type="GO" id="GO:0016567">
    <property type="term" value="P:protein ubiquitination"/>
    <property type="evidence" value="ECO:0007669"/>
    <property type="project" value="TreeGrafter"/>
</dbReference>
<keyword evidence="3" id="KW-0808">Transferase</keyword>
<dbReference type="InterPro" id="IPR010543">
    <property type="entry name" value="DUF1117"/>
</dbReference>
<dbReference type="Gene3D" id="3.30.40.10">
    <property type="entry name" value="Zinc/RING finger domain, C3HC4 (zinc finger)"/>
    <property type="match status" value="1"/>
</dbReference>
<comment type="caution">
    <text evidence="11">The sequence shown here is derived from an EMBL/GenBank/DDBJ whole genome shotgun (WGS) entry which is preliminary data.</text>
</comment>
<reference evidence="11 12" key="1">
    <citation type="submission" date="2022-01" db="EMBL/GenBank/DDBJ databases">
        <authorList>
            <person name="Xiong W."/>
            <person name="Schranz E."/>
        </authorList>
    </citation>
    <scope>NUCLEOTIDE SEQUENCE [LARGE SCALE GENOMIC DNA]</scope>
</reference>
<dbReference type="InterPro" id="IPR001841">
    <property type="entry name" value="Znf_RING"/>
</dbReference>
<evidence type="ECO:0000256" key="9">
    <source>
        <dbReference type="SAM" id="MobiDB-lite"/>
    </source>
</evidence>
<keyword evidence="6" id="KW-0833">Ubl conjugation pathway</keyword>
<dbReference type="GO" id="GO:0005737">
    <property type="term" value="C:cytoplasm"/>
    <property type="evidence" value="ECO:0007669"/>
    <property type="project" value="TreeGrafter"/>
</dbReference>
<evidence type="ECO:0000256" key="6">
    <source>
        <dbReference type="ARBA" id="ARBA00022786"/>
    </source>
</evidence>
<evidence type="ECO:0000256" key="4">
    <source>
        <dbReference type="ARBA" id="ARBA00022723"/>
    </source>
</evidence>
<proteinExistence type="predicted"/>
<feature type="domain" description="RING-type" evidence="10">
    <location>
        <begin position="181"/>
        <end position="222"/>
    </location>
</feature>
<dbReference type="Pfam" id="PF14369">
    <property type="entry name" value="Zn_ribbon_19"/>
    <property type="match status" value="1"/>
</dbReference>
<name>A0AAU9P9E0_9ASTR</name>
<dbReference type="SMART" id="SM00184">
    <property type="entry name" value="RING"/>
    <property type="match status" value="1"/>
</dbReference>
<dbReference type="Pfam" id="PF13639">
    <property type="entry name" value="zf-RING_2"/>
    <property type="match status" value="1"/>
</dbReference>
<dbReference type="EMBL" id="CAKMRJ010005523">
    <property type="protein sequence ID" value="CAH1446789.1"/>
    <property type="molecule type" value="Genomic_DNA"/>
</dbReference>
<keyword evidence="4" id="KW-0479">Metal-binding</keyword>
<dbReference type="PROSITE" id="PS50089">
    <property type="entry name" value="ZF_RING_2"/>
    <property type="match status" value="1"/>
</dbReference>
<dbReference type="PANTHER" id="PTHR15710:SF232">
    <property type="entry name" value="RING-TYPE E3 UBIQUITIN TRANSFERASE"/>
    <property type="match status" value="1"/>
</dbReference>
<dbReference type="AlphaFoldDB" id="A0AAU9P9E0"/>
<dbReference type="SUPFAM" id="SSF57850">
    <property type="entry name" value="RING/U-box"/>
    <property type="match status" value="1"/>
</dbReference>
<dbReference type="PANTHER" id="PTHR15710">
    <property type="entry name" value="E3 UBIQUITIN-PROTEIN LIGASE PRAJA"/>
    <property type="match status" value="1"/>
</dbReference>
<dbReference type="GO" id="GO:0008270">
    <property type="term" value="F:zinc ion binding"/>
    <property type="evidence" value="ECO:0007669"/>
    <property type="project" value="UniProtKB-KW"/>
</dbReference>
<evidence type="ECO:0000256" key="8">
    <source>
        <dbReference type="PROSITE-ProRule" id="PRU00175"/>
    </source>
</evidence>
<dbReference type="Proteomes" id="UP001157418">
    <property type="component" value="Unassembled WGS sequence"/>
</dbReference>
<dbReference type="InterPro" id="IPR013083">
    <property type="entry name" value="Znf_RING/FYVE/PHD"/>
</dbReference>
<organism evidence="11 12">
    <name type="scientific">Lactuca virosa</name>
    <dbReference type="NCBI Taxonomy" id="75947"/>
    <lineage>
        <taxon>Eukaryota</taxon>
        <taxon>Viridiplantae</taxon>
        <taxon>Streptophyta</taxon>
        <taxon>Embryophyta</taxon>
        <taxon>Tracheophyta</taxon>
        <taxon>Spermatophyta</taxon>
        <taxon>Magnoliopsida</taxon>
        <taxon>eudicotyledons</taxon>
        <taxon>Gunneridae</taxon>
        <taxon>Pentapetalae</taxon>
        <taxon>asterids</taxon>
        <taxon>campanulids</taxon>
        <taxon>Asterales</taxon>
        <taxon>Asteraceae</taxon>
        <taxon>Cichorioideae</taxon>
        <taxon>Cichorieae</taxon>
        <taxon>Lactucinae</taxon>
        <taxon>Lactuca</taxon>
    </lineage>
</organism>
<protein>
    <recommendedName>
        <fullName evidence="2">RING-type E3 ubiquitin transferase</fullName>
        <ecNumber evidence="2">2.3.2.27</ecNumber>
    </recommendedName>
</protein>
<comment type="catalytic activity">
    <reaction evidence="1">
        <text>S-ubiquitinyl-[E2 ubiquitin-conjugating enzyme]-L-cysteine + [acceptor protein]-L-lysine = [E2 ubiquitin-conjugating enzyme]-L-cysteine + N(6)-ubiquitinyl-[acceptor protein]-L-lysine.</text>
        <dbReference type="EC" id="2.3.2.27"/>
    </reaction>
</comment>
<evidence type="ECO:0000256" key="5">
    <source>
        <dbReference type="ARBA" id="ARBA00022771"/>
    </source>
</evidence>
<feature type="region of interest" description="Disordered" evidence="9">
    <location>
        <begin position="328"/>
        <end position="352"/>
    </location>
</feature>
<keyword evidence="7" id="KW-0862">Zinc</keyword>
<accession>A0AAU9P9E0</accession>
<dbReference type="InterPro" id="IPR039525">
    <property type="entry name" value="RNF126-like_zinc-ribbon"/>
</dbReference>